<evidence type="ECO:0000256" key="1">
    <source>
        <dbReference type="PROSITE-ProRule" id="PRU00042"/>
    </source>
</evidence>
<name>A0ABR1SR60_9PEZI</name>
<accession>A0ABR1SR60</accession>
<keyword evidence="1" id="KW-0863">Zinc-finger</keyword>
<dbReference type="InterPro" id="IPR036236">
    <property type="entry name" value="Znf_C2H2_sf"/>
</dbReference>
<protein>
    <recommendedName>
        <fullName evidence="3">C2H2-type domain-containing protein</fullName>
    </recommendedName>
</protein>
<organism evidence="4 5">
    <name type="scientific">Apiospora rasikravindrae</name>
    <dbReference type="NCBI Taxonomy" id="990691"/>
    <lineage>
        <taxon>Eukaryota</taxon>
        <taxon>Fungi</taxon>
        <taxon>Dikarya</taxon>
        <taxon>Ascomycota</taxon>
        <taxon>Pezizomycotina</taxon>
        <taxon>Sordariomycetes</taxon>
        <taxon>Xylariomycetidae</taxon>
        <taxon>Amphisphaeriales</taxon>
        <taxon>Apiosporaceae</taxon>
        <taxon>Apiospora</taxon>
    </lineage>
</organism>
<feature type="compositionally biased region" description="Polar residues" evidence="2">
    <location>
        <begin position="121"/>
        <end position="133"/>
    </location>
</feature>
<proteinExistence type="predicted"/>
<dbReference type="SMART" id="SM00355">
    <property type="entry name" value="ZnF_C2H2"/>
    <property type="match status" value="3"/>
</dbReference>
<dbReference type="PROSITE" id="PS50157">
    <property type="entry name" value="ZINC_FINGER_C2H2_2"/>
    <property type="match status" value="1"/>
</dbReference>
<reference evidence="4 5" key="1">
    <citation type="submission" date="2023-01" db="EMBL/GenBank/DDBJ databases">
        <title>Analysis of 21 Apiospora genomes using comparative genomics revels a genus with tremendous synthesis potential of carbohydrate active enzymes and secondary metabolites.</title>
        <authorList>
            <person name="Sorensen T."/>
        </authorList>
    </citation>
    <scope>NUCLEOTIDE SEQUENCE [LARGE SCALE GENOMIC DNA]</scope>
    <source>
        <strain evidence="4 5">CBS 33761</strain>
    </source>
</reference>
<comment type="caution">
    <text evidence="4">The sequence shown here is derived from an EMBL/GenBank/DDBJ whole genome shotgun (WGS) entry which is preliminary data.</text>
</comment>
<dbReference type="SUPFAM" id="SSF57667">
    <property type="entry name" value="beta-beta-alpha zinc fingers"/>
    <property type="match status" value="1"/>
</dbReference>
<feature type="domain" description="C2H2-type" evidence="3">
    <location>
        <begin position="40"/>
        <end position="68"/>
    </location>
</feature>
<evidence type="ECO:0000313" key="4">
    <source>
        <dbReference type="EMBL" id="KAK8036321.1"/>
    </source>
</evidence>
<keyword evidence="1" id="KW-0862">Zinc</keyword>
<feature type="compositionally biased region" description="Basic and acidic residues" evidence="2">
    <location>
        <begin position="106"/>
        <end position="115"/>
    </location>
</feature>
<dbReference type="EMBL" id="JAQQWK010000008">
    <property type="protein sequence ID" value="KAK8036321.1"/>
    <property type="molecule type" value="Genomic_DNA"/>
</dbReference>
<dbReference type="InterPro" id="IPR013087">
    <property type="entry name" value="Znf_C2H2_type"/>
</dbReference>
<dbReference type="Proteomes" id="UP001444661">
    <property type="component" value="Unassembled WGS sequence"/>
</dbReference>
<feature type="region of interest" description="Disordered" evidence="2">
    <location>
        <begin position="101"/>
        <end position="147"/>
    </location>
</feature>
<dbReference type="Gene3D" id="3.30.160.60">
    <property type="entry name" value="Classic Zinc Finger"/>
    <property type="match status" value="1"/>
</dbReference>
<sequence>MSSSNVAAPASANQFICDVCHRQLKTQRGFDRHRATHDRLSCDDCGARFARADTLAMHNMSFHGINTPHVCHMEDCHRRGLGLTSHDLLIDHLDRRHQGATVADNDAARQNKEVPSEDDQSQNAHSDTNAQSDEQMEDADDRDFNGDEYKSRISNLQEQLEEEREGHHMEIADIHKMYKKKLKELYHKAVDQDLREVKKSIKETYKSIPS</sequence>
<dbReference type="PROSITE" id="PS00028">
    <property type="entry name" value="ZINC_FINGER_C2H2_1"/>
    <property type="match status" value="1"/>
</dbReference>
<keyword evidence="1" id="KW-0479">Metal-binding</keyword>
<gene>
    <name evidence="4" type="ORF">PG993_008935</name>
</gene>
<evidence type="ECO:0000313" key="5">
    <source>
        <dbReference type="Proteomes" id="UP001444661"/>
    </source>
</evidence>
<evidence type="ECO:0000256" key="2">
    <source>
        <dbReference type="SAM" id="MobiDB-lite"/>
    </source>
</evidence>
<dbReference type="Pfam" id="PF13912">
    <property type="entry name" value="zf-C2H2_6"/>
    <property type="match status" value="1"/>
</dbReference>
<evidence type="ECO:0000259" key="3">
    <source>
        <dbReference type="PROSITE" id="PS50157"/>
    </source>
</evidence>
<keyword evidence="5" id="KW-1185">Reference proteome</keyword>